<reference evidence="1 2" key="1">
    <citation type="submission" date="2017-07" db="EMBL/GenBank/DDBJ databases">
        <authorList>
            <person name="Talla V."/>
            <person name="Backstrom N."/>
        </authorList>
    </citation>
    <scope>NUCLEOTIDE SEQUENCE [LARGE SCALE GENOMIC DNA]</scope>
</reference>
<sequence length="197" mass="22649">MFKICCIIDNSDTLTKETLLLLQISLNKLPQKSKTILESVAKKLIEFRLRSLDRASITLLHSKELTDKLHDDYEILKLKQKNEELQMKINQNEKFIDGLRQELETSKKSLANGDPNPKNINEHIRQIKLRLATYEECYEKTSNKYASLGVPDSIMPQSLMSAFTTLATLRHEAAELKLRADDVLLVRDAKANLRIIK</sequence>
<dbReference type="EMBL" id="FZQP02000082">
    <property type="protein sequence ID" value="VVC87182.1"/>
    <property type="molecule type" value="Genomic_DNA"/>
</dbReference>
<evidence type="ECO:0000313" key="1">
    <source>
        <dbReference type="EMBL" id="VVC87182.1"/>
    </source>
</evidence>
<name>A0A5E4PQ00_9NEOP</name>
<proteinExistence type="predicted"/>
<protein>
    <submittedName>
        <fullName evidence="1">Uncharacterized protein</fullName>
    </submittedName>
</protein>
<evidence type="ECO:0000313" key="2">
    <source>
        <dbReference type="Proteomes" id="UP000324832"/>
    </source>
</evidence>
<organism evidence="1 2">
    <name type="scientific">Leptidea sinapis</name>
    <dbReference type="NCBI Taxonomy" id="189913"/>
    <lineage>
        <taxon>Eukaryota</taxon>
        <taxon>Metazoa</taxon>
        <taxon>Ecdysozoa</taxon>
        <taxon>Arthropoda</taxon>
        <taxon>Hexapoda</taxon>
        <taxon>Insecta</taxon>
        <taxon>Pterygota</taxon>
        <taxon>Neoptera</taxon>
        <taxon>Endopterygota</taxon>
        <taxon>Lepidoptera</taxon>
        <taxon>Glossata</taxon>
        <taxon>Ditrysia</taxon>
        <taxon>Papilionoidea</taxon>
        <taxon>Pieridae</taxon>
        <taxon>Dismorphiinae</taxon>
        <taxon>Leptidea</taxon>
    </lineage>
</organism>
<keyword evidence="2" id="KW-1185">Reference proteome</keyword>
<dbReference type="Proteomes" id="UP000324832">
    <property type="component" value="Unassembled WGS sequence"/>
</dbReference>
<accession>A0A5E4PQ00</accession>
<dbReference type="AlphaFoldDB" id="A0A5E4PQ00"/>
<gene>
    <name evidence="1" type="ORF">LSINAPIS_LOCUS850</name>
</gene>